<dbReference type="SUPFAM" id="SSF55008">
    <property type="entry name" value="HMA, heavy metal-associated domain"/>
    <property type="match status" value="1"/>
</dbReference>
<dbReference type="GO" id="GO:0046872">
    <property type="term" value="F:metal ion binding"/>
    <property type="evidence" value="ECO:0007669"/>
    <property type="project" value="UniProtKB-KW"/>
</dbReference>
<keyword evidence="1" id="KW-0479">Metal-binding</keyword>
<dbReference type="PROSITE" id="PS01047">
    <property type="entry name" value="HMA_1"/>
    <property type="match status" value="1"/>
</dbReference>
<accession>A0A7T9DKT1</accession>
<dbReference type="AlphaFoldDB" id="A0A7T9DKT1"/>
<dbReference type="Proteomes" id="UP000596004">
    <property type="component" value="Chromosome"/>
</dbReference>
<gene>
    <name evidence="3" type="ORF">IPJ89_02530</name>
</gene>
<protein>
    <submittedName>
        <fullName evidence="3">Heavy-metal-associated domain-containing protein</fullName>
    </submittedName>
</protein>
<dbReference type="CDD" id="cd00371">
    <property type="entry name" value="HMA"/>
    <property type="match status" value="1"/>
</dbReference>
<dbReference type="InterPro" id="IPR036163">
    <property type="entry name" value="HMA_dom_sf"/>
</dbReference>
<proteinExistence type="predicted"/>
<dbReference type="InterPro" id="IPR006121">
    <property type="entry name" value="HMA_dom"/>
</dbReference>
<feature type="domain" description="HMA" evidence="2">
    <location>
        <begin position="4"/>
        <end position="62"/>
    </location>
</feature>
<name>A0A7T9DKT1_9ARCH</name>
<evidence type="ECO:0000313" key="3">
    <source>
        <dbReference type="EMBL" id="QQR93090.1"/>
    </source>
</evidence>
<dbReference type="EMBL" id="CP064981">
    <property type="protein sequence ID" value="QQR93090.1"/>
    <property type="molecule type" value="Genomic_DNA"/>
</dbReference>
<evidence type="ECO:0000259" key="2">
    <source>
        <dbReference type="Pfam" id="PF00403"/>
    </source>
</evidence>
<evidence type="ECO:0000256" key="1">
    <source>
        <dbReference type="ARBA" id="ARBA00022723"/>
    </source>
</evidence>
<dbReference type="Gene3D" id="3.30.70.100">
    <property type="match status" value="1"/>
</dbReference>
<dbReference type="InterPro" id="IPR017969">
    <property type="entry name" value="Heavy-metal-associated_CS"/>
</dbReference>
<organism evidence="3">
    <name type="scientific">Candidatus Iainarchaeum sp</name>
    <dbReference type="NCBI Taxonomy" id="3101447"/>
    <lineage>
        <taxon>Archaea</taxon>
        <taxon>Candidatus Iainarchaeota</taxon>
        <taxon>Candidatus Iainarchaeia</taxon>
        <taxon>Candidatus Iainarchaeales</taxon>
        <taxon>Candidatus Iainarchaeaceae</taxon>
        <taxon>Candidatus Iainarchaeum</taxon>
    </lineage>
</organism>
<sequence>MKQTIKIKGMHCASCEILLKEAIEEQGVHVLQADYRKGEIAVEMKDGKQREAVEQVIVKEGYTIA</sequence>
<dbReference type="Pfam" id="PF00403">
    <property type="entry name" value="HMA"/>
    <property type="match status" value="1"/>
</dbReference>
<reference evidence="3" key="1">
    <citation type="submission" date="2020-11" db="EMBL/GenBank/DDBJ databases">
        <title>Connecting structure to function with the recovery of over 1000 high-quality activated sludge metagenome-assembled genomes encoding full-length rRNA genes using long-read sequencing.</title>
        <authorList>
            <person name="Singleton C.M."/>
            <person name="Petriglieri F."/>
            <person name="Kristensen J.M."/>
            <person name="Kirkegaard R.H."/>
            <person name="Michaelsen T.Y."/>
            <person name="Andersen M.H."/>
            <person name="Karst S.M."/>
            <person name="Dueholm M.S."/>
            <person name="Nielsen P.H."/>
            <person name="Albertsen M."/>
        </authorList>
    </citation>
    <scope>NUCLEOTIDE SEQUENCE</scope>
    <source>
        <strain evidence="3">Fred_18-Q3-R57-64_BAT3C.431</strain>
    </source>
</reference>